<evidence type="ECO:0000313" key="2">
    <source>
        <dbReference type="Proteomes" id="UP000027770"/>
    </source>
</evidence>
<comment type="caution">
    <text evidence="1">The sequence shown here is derived from an EMBL/GenBank/DDBJ whole genome shotgun (WGS) entry which is preliminary data.</text>
</comment>
<dbReference type="Proteomes" id="UP000027770">
    <property type="component" value="Unassembled WGS sequence"/>
</dbReference>
<dbReference type="RefSeq" id="WP_039220003.1">
    <property type="nucleotide sequence ID" value="NZ_JENW01000095.1"/>
</dbReference>
<reference evidence="1 2" key="1">
    <citation type="submission" date="2014-02" db="EMBL/GenBank/DDBJ databases">
        <title>Plasmidome dynamics in the species complex Clostridium novyi sensu lato converts strains of independent lineages into distinctly different pathogens.</title>
        <authorList>
            <person name="Skarin H."/>
            <person name="Segerman B."/>
        </authorList>
    </citation>
    <scope>NUCLEOTIDE SEQUENCE [LARGE SCALE GENOMIC DNA]</scope>
    <source>
        <strain evidence="1 2">ATCC 27606</strain>
    </source>
</reference>
<protein>
    <submittedName>
        <fullName evidence="1">Uncharacterized protein</fullName>
    </submittedName>
</protein>
<accession>A0AA40IU40</accession>
<gene>
    <name evidence="1" type="ORF">Z959_12510</name>
</gene>
<dbReference type="AlphaFoldDB" id="A0AA40IU40"/>
<dbReference type="EMBL" id="JENW01000095">
    <property type="protein sequence ID" value="KEI15622.1"/>
    <property type="molecule type" value="Genomic_DNA"/>
</dbReference>
<proteinExistence type="predicted"/>
<keyword evidence="2" id="KW-1185">Reference proteome</keyword>
<evidence type="ECO:0000313" key="1">
    <source>
        <dbReference type="EMBL" id="KEI15622.1"/>
    </source>
</evidence>
<organism evidence="1 2">
    <name type="scientific">Clostridium novyi B str. ATCC 27606</name>
    <dbReference type="NCBI Taxonomy" id="1443123"/>
    <lineage>
        <taxon>Bacteria</taxon>
        <taxon>Bacillati</taxon>
        <taxon>Bacillota</taxon>
        <taxon>Clostridia</taxon>
        <taxon>Eubacteriales</taxon>
        <taxon>Clostridiaceae</taxon>
        <taxon>Clostridium</taxon>
    </lineage>
</organism>
<sequence length="128" mass="14402">MITHINLCCMKSLFIDQCKTQCINPSYVNIKVFNLIYLNIACSISYFINDHFNSLVSPSINFRESYTGNIPVNANNIRVTIFNYDKVPPCIICVKNYIIAQNTNIGIQGTPNAPVCVELSPYSCNLIL</sequence>
<name>A0AA40IU40_CLONO</name>